<dbReference type="Proteomes" id="UP001175226">
    <property type="component" value="Unassembled WGS sequence"/>
</dbReference>
<evidence type="ECO:0000313" key="2">
    <source>
        <dbReference type="Proteomes" id="UP001175226"/>
    </source>
</evidence>
<reference evidence="1" key="1">
    <citation type="submission" date="2023-06" db="EMBL/GenBank/DDBJ databases">
        <authorList>
            <consortium name="Lawrence Berkeley National Laboratory"/>
            <person name="Ahrendt S."/>
            <person name="Sahu N."/>
            <person name="Indic B."/>
            <person name="Wong-Bajracharya J."/>
            <person name="Merenyi Z."/>
            <person name="Ke H.-M."/>
            <person name="Monk M."/>
            <person name="Kocsube S."/>
            <person name="Drula E."/>
            <person name="Lipzen A."/>
            <person name="Balint B."/>
            <person name="Henrissat B."/>
            <person name="Andreopoulos B."/>
            <person name="Martin F.M."/>
            <person name="Harder C.B."/>
            <person name="Rigling D."/>
            <person name="Ford K.L."/>
            <person name="Foster G.D."/>
            <person name="Pangilinan J."/>
            <person name="Papanicolaou A."/>
            <person name="Barry K."/>
            <person name="LaButti K."/>
            <person name="Viragh M."/>
            <person name="Koriabine M."/>
            <person name="Yan M."/>
            <person name="Riley R."/>
            <person name="Champramary S."/>
            <person name="Plett K.L."/>
            <person name="Tsai I.J."/>
            <person name="Slot J."/>
            <person name="Sipos G."/>
            <person name="Plett J."/>
            <person name="Nagy L.G."/>
            <person name="Grigoriev I.V."/>
        </authorList>
    </citation>
    <scope>NUCLEOTIDE SEQUENCE</scope>
    <source>
        <strain evidence="1">FPL87.14</strain>
    </source>
</reference>
<evidence type="ECO:0000313" key="1">
    <source>
        <dbReference type="EMBL" id="KAK0437843.1"/>
    </source>
</evidence>
<dbReference type="EMBL" id="JAUEPT010000046">
    <property type="protein sequence ID" value="KAK0437843.1"/>
    <property type="molecule type" value="Genomic_DNA"/>
</dbReference>
<dbReference type="AlphaFoldDB" id="A0AA39J874"/>
<accession>A0AA39J874</accession>
<gene>
    <name evidence="1" type="ORF">EV421DRAFT_1738796</name>
</gene>
<proteinExistence type="predicted"/>
<organism evidence="1 2">
    <name type="scientific">Armillaria borealis</name>
    <dbReference type="NCBI Taxonomy" id="47425"/>
    <lineage>
        <taxon>Eukaryota</taxon>
        <taxon>Fungi</taxon>
        <taxon>Dikarya</taxon>
        <taxon>Basidiomycota</taxon>
        <taxon>Agaricomycotina</taxon>
        <taxon>Agaricomycetes</taxon>
        <taxon>Agaricomycetidae</taxon>
        <taxon>Agaricales</taxon>
        <taxon>Marasmiineae</taxon>
        <taxon>Physalacriaceae</taxon>
        <taxon>Armillaria</taxon>
    </lineage>
</organism>
<name>A0AA39J874_9AGAR</name>
<protein>
    <submittedName>
        <fullName evidence="1">Uncharacterized protein</fullName>
    </submittedName>
</protein>
<comment type="caution">
    <text evidence="1">The sequence shown here is derived from an EMBL/GenBank/DDBJ whole genome shotgun (WGS) entry which is preliminary data.</text>
</comment>
<keyword evidence="2" id="KW-1185">Reference proteome</keyword>
<sequence>MTALPPELVDIIVHEVWHSEMPSVIRRSFMTACPRINRLWKAVYSLIASLDIYIPSLAYIYYYLSDIAGRHKSIIYHDLIPRVTRTVTCFVDCGENAGENIVKDVYRLLMWLPNNIGFKSLFPLVPYISLELSWIGGRRAKADPQVLHGLPIHIRYHRFLCEARKDGCVPIDVHVSIANPDPLSSLYGDESYWVFYALRNIGANSNILFRHGQMYHQRICRGAILYCQTTYRLALRGDLEAINRCLWMASKQRHGLRWLATPLYCWEYKQLQRCSSSSIDVLKNLVNAVKQLREVKSTHAARASRGRGFEILQGQTYEATATTE</sequence>